<dbReference type="Pfam" id="PF13091">
    <property type="entry name" value="PLDc_2"/>
    <property type="match status" value="1"/>
</dbReference>
<dbReference type="GO" id="GO:0035091">
    <property type="term" value="F:phosphatidylinositol binding"/>
    <property type="evidence" value="ECO:0007669"/>
    <property type="project" value="InterPro"/>
</dbReference>
<dbReference type="SMART" id="SM00155">
    <property type="entry name" value="PLDc"/>
    <property type="match status" value="2"/>
</dbReference>
<feature type="region of interest" description="Disordered" evidence="11">
    <location>
        <begin position="13"/>
        <end position="85"/>
    </location>
</feature>
<dbReference type="GO" id="GO:0004630">
    <property type="term" value="F:phospholipase D activity"/>
    <property type="evidence" value="ECO:0007669"/>
    <property type="project" value="UniProtKB-EC"/>
</dbReference>
<evidence type="ECO:0000313" key="14">
    <source>
        <dbReference type="EMBL" id="KAF8682932.1"/>
    </source>
</evidence>
<evidence type="ECO:0000313" key="15">
    <source>
        <dbReference type="Proteomes" id="UP000650582"/>
    </source>
</evidence>
<dbReference type="InterPro" id="IPR015679">
    <property type="entry name" value="PLipase_D_fam"/>
</dbReference>
<feature type="compositionally biased region" description="Polar residues" evidence="11">
    <location>
        <begin position="194"/>
        <end position="223"/>
    </location>
</feature>
<keyword evidence="5" id="KW-0378">Hydrolase</keyword>
<dbReference type="InterPro" id="IPR036871">
    <property type="entry name" value="PX_dom_sf"/>
</dbReference>
<feature type="compositionally biased region" description="Basic and acidic residues" evidence="11">
    <location>
        <begin position="1362"/>
        <end position="1387"/>
    </location>
</feature>
<feature type="compositionally biased region" description="Basic and acidic residues" evidence="11">
    <location>
        <begin position="15"/>
        <end position="28"/>
    </location>
</feature>
<evidence type="ECO:0000256" key="5">
    <source>
        <dbReference type="ARBA" id="ARBA00022801"/>
    </source>
</evidence>
<evidence type="ECO:0000256" key="8">
    <source>
        <dbReference type="ARBA" id="ARBA00042228"/>
    </source>
</evidence>
<feature type="compositionally biased region" description="Polar residues" evidence="11">
    <location>
        <begin position="596"/>
        <end position="621"/>
    </location>
</feature>
<evidence type="ECO:0000256" key="9">
    <source>
        <dbReference type="ARBA" id="ARBA00074658"/>
    </source>
</evidence>
<feature type="compositionally biased region" description="Basic and acidic residues" evidence="11">
    <location>
        <begin position="1522"/>
        <end position="1532"/>
    </location>
</feature>
<keyword evidence="7" id="KW-0443">Lipid metabolism</keyword>
<dbReference type="CDD" id="cd09138">
    <property type="entry name" value="PLDc_vPLD1_2_yPLD_like_1"/>
    <property type="match status" value="1"/>
</dbReference>
<evidence type="ECO:0000256" key="7">
    <source>
        <dbReference type="ARBA" id="ARBA00023098"/>
    </source>
</evidence>
<dbReference type="Proteomes" id="UP000650582">
    <property type="component" value="Unassembled WGS sequence"/>
</dbReference>
<feature type="region of interest" description="Disordered" evidence="11">
    <location>
        <begin position="1522"/>
        <end position="1635"/>
    </location>
</feature>
<dbReference type="InterPro" id="IPR025202">
    <property type="entry name" value="PLD-like_dom"/>
</dbReference>
<evidence type="ECO:0000256" key="1">
    <source>
        <dbReference type="ARBA" id="ARBA00000798"/>
    </source>
</evidence>
<accession>A0A8H7HEI0</accession>
<evidence type="ECO:0000256" key="3">
    <source>
        <dbReference type="ARBA" id="ARBA00012027"/>
    </source>
</evidence>
<feature type="domain" description="PLD phosphodiesterase" evidence="12">
    <location>
        <begin position="1168"/>
        <end position="1195"/>
    </location>
</feature>
<keyword evidence="6" id="KW-0442">Lipid degradation</keyword>
<dbReference type="SUPFAM" id="SSF56024">
    <property type="entry name" value="Phospholipase D/nuclease"/>
    <property type="match status" value="2"/>
</dbReference>
<dbReference type="FunFam" id="3.30.870.10:FF:000011">
    <property type="entry name" value="Phospholipase"/>
    <property type="match status" value="1"/>
</dbReference>
<feature type="region of interest" description="Disordered" evidence="11">
    <location>
        <begin position="116"/>
        <end position="276"/>
    </location>
</feature>
<dbReference type="SUPFAM" id="SSF64268">
    <property type="entry name" value="PX domain"/>
    <property type="match status" value="1"/>
</dbReference>
<dbReference type="InterPro" id="IPR001683">
    <property type="entry name" value="PX_dom"/>
</dbReference>
<feature type="domain" description="PLD phosphodiesterase" evidence="12">
    <location>
        <begin position="870"/>
        <end position="897"/>
    </location>
</feature>
<feature type="compositionally biased region" description="Basic and acidic residues" evidence="11">
    <location>
        <begin position="138"/>
        <end position="173"/>
    </location>
</feature>
<reference evidence="14" key="1">
    <citation type="submission" date="2020-09" db="EMBL/GenBank/DDBJ databases">
        <title>Comparative genome analyses of four rice-infecting Rhizoctonia solani isolates reveal extensive enrichment of homogalacturonan modification genes.</title>
        <authorList>
            <person name="Lee D.-Y."/>
            <person name="Jeon J."/>
            <person name="Kim K.-T."/>
            <person name="Cheong K."/>
            <person name="Song H."/>
            <person name="Choi G."/>
            <person name="Ko J."/>
            <person name="Opiyo S.O."/>
            <person name="Zuo S."/>
            <person name="Madhav S."/>
            <person name="Lee Y.-H."/>
            <person name="Wang G.-L."/>
        </authorList>
    </citation>
    <scope>NUCLEOTIDE SEQUENCE</scope>
    <source>
        <strain evidence="14">AG1-IA YN-7</strain>
    </source>
</reference>
<feature type="compositionally biased region" description="Basic and acidic residues" evidence="11">
    <location>
        <begin position="1423"/>
        <end position="1441"/>
    </location>
</feature>
<feature type="region of interest" description="Disordered" evidence="11">
    <location>
        <begin position="1345"/>
        <end position="1441"/>
    </location>
</feature>
<evidence type="ECO:0000256" key="11">
    <source>
        <dbReference type="SAM" id="MobiDB-lite"/>
    </source>
</evidence>
<dbReference type="EC" id="3.1.4.4" evidence="3"/>
<comment type="caution">
    <text evidence="14">The sequence shown here is derived from an EMBL/GenBank/DDBJ whole genome shotgun (WGS) entry which is preliminary data.</text>
</comment>
<dbReference type="CDD" id="cd09141">
    <property type="entry name" value="PLDc_vPLD1_2_yPLD_like_2"/>
    <property type="match status" value="1"/>
</dbReference>
<evidence type="ECO:0000256" key="2">
    <source>
        <dbReference type="ARBA" id="ARBA00008664"/>
    </source>
</evidence>
<feature type="compositionally biased region" description="Basic and acidic residues" evidence="11">
    <location>
        <begin position="1623"/>
        <end position="1635"/>
    </location>
</feature>
<dbReference type="PROSITE" id="PS50035">
    <property type="entry name" value="PLD"/>
    <property type="match status" value="2"/>
</dbReference>
<feature type="compositionally biased region" description="Basic and acidic residues" evidence="11">
    <location>
        <begin position="261"/>
        <end position="271"/>
    </location>
</feature>
<evidence type="ECO:0000259" key="12">
    <source>
        <dbReference type="PROSITE" id="PS50035"/>
    </source>
</evidence>
<dbReference type="InterPro" id="IPR001736">
    <property type="entry name" value="PLipase_D/transphosphatidylase"/>
</dbReference>
<feature type="region of interest" description="Disordered" evidence="11">
    <location>
        <begin position="572"/>
        <end position="683"/>
    </location>
</feature>
<dbReference type="PROSITE" id="PS50195">
    <property type="entry name" value="PX"/>
    <property type="match status" value="1"/>
</dbReference>
<dbReference type="CDD" id="cd06093">
    <property type="entry name" value="PX_domain"/>
    <property type="match status" value="1"/>
</dbReference>
<keyword evidence="4" id="KW-0677">Repeat</keyword>
<dbReference type="PANTHER" id="PTHR18896">
    <property type="entry name" value="PHOSPHOLIPASE D"/>
    <property type="match status" value="1"/>
</dbReference>
<name>A0A8H7HEI0_9AGAM</name>
<dbReference type="PANTHER" id="PTHR18896:SF76">
    <property type="entry name" value="PHOSPHOLIPASE"/>
    <property type="match status" value="1"/>
</dbReference>
<dbReference type="SMART" id="SM00312">
    <property type="entry name" value="PX"/>
    <property type="match status" value="1"/>
</dbReference>
<evidence type="ECO:0000256" key="10">
    <source>
        <dbReference type="ARBA" id="ARBA00079280"/>
    </source>
</evidence>
<dbReference type="GO" id="GO:0009395">
    <property type="term" value="P:phospholipid catabolic process"/>
    <property type="evidence" value="ECO:0007669"/>
    <property type="project" value="TreeGrafter"/>
</dbReference>
<protein>
    <recommendedName>
        <fullName evidence="9">Phospholipase D1</fullName>
        <ecNumber evidence="3">3.1.4.4</ecNumber>
    </recommendedName>
    <alternativeName>
        <fullName evidence="8">Choline phosphatase 1</fullName>
    </alternativeName>
    <alternativeName>
        <fullName evidence="10">Phosphatidylcholine-hydrolyzing phospholipase D1</fullName>
    </alternativeName>
</protein>
<dbReference type="EMBL" id="JACYCC010000035">
    <property type="protein sequence ID" value="KAF8682932.1"/>
    <property type="molecule type" value="Genomic_DNA"/>
</dbReference>
<dbReference type="Gene3D" id="3.30.870.10">
    <property type="entry name" value="Endonuclease Chain A"/>
    <property type="match status" value="2"/>
</dbReference>
<organism evidence="14 15">
    <name type="scientific">Rhizoctonia solani</name>
    <dbReference type="NCBI Taxonomy" id="456999"/>
    <lineage>
        <taxon>Eukaryota</taxon>
        <taxon>Fungi</taxon>
        <taxon>Dikarya</taxon>
        <taxon>Basidiomycota</taxon>
        <taxon>Agaricomycotina</taxon>
        <taxon>Agaricomycetes</taxon>
        <taxon>Cantharellales</taxon>
        <taxon>Ceratobasidiaceae</taxon>
        <taxon>Rhizoctonia</taxon>
    </lineage>
</organism>
<evidence type="ECO:0000259" key="13">
    <source>
        <dbReference type="PROSITE" id="PS50195"/>
    </source>
</evidence>
<proteinExistence type="inferred from homology"/>
<feature type="domain" description="PX" evidence="13">
    <location>
        <begin position="340"/>
        <end position="475"/>
    </location>
</feature>
<sequence>MSPTLGDVVAAAVAGDKENHKRLPDIAEKPAAPEGDAIPDDTLAQNNTVLGALGGSHPRSWSLQHPATRASFSKPPRLGAHHPVLEPVTSGDVSIATDPFRADFRPAHSEFKGAFQYNDDEALTPSSRKHKRESWLGGREKDKDREKIRENDQAEQREAAESEPEHEPHEGGLWKRWITEPLGLSDVDDEPQSPRANTTRGSTPRVSRQNTAEGPRTNKTVRTAKSLPQIRDGGKASRPTSTSGMPNPSNAPNVPNGTPDPRAESRSRRGSEVASASKWAILKPKIKSHIHQQQLQQQPSSSSAAPVSVTDELLMGGLGVLLLQMFFERDDQDRRRVPILLHHLKIRVSDSINPLNGRHAVFRIECEYANGAARWVIYRQLRDFISLHGHYRVASVYLRGDQPLLPEFPKTSLPYFKFLKKEGREKGAGEVHRTDFAKLQRESLENYLIGVIKAVMFRADANRLFRFFEMSALSIALAQRGGIQGKAGYLRVLSSNMSRKGAHNGLLAWKRNHEPKWWLVRESYLVAVEDPGELQIFDVFLLDADFAIERPVRYYRQGLSFLHGALDNDDDAAERKHSHTREIEPEQSKSGAIKRTFQSIGHSTGRTSGVSGPRNSSQSGAGASKGHSRRRSSTGTRPQDNHIPAPDVTDMISSSESSSDEEDPTIAANQGVDNSKKKKKNKANLADVSQHTFYIQNSQNRLKLVAKNEREMVQWIVSMERMASQSHWTGKNRFDSFAPIRLNVAAQWLVDGRDYFWNLSRAILLAKERIYIHDWWLSPGAFLLNLVGLLDIDMIRLELYLRRPGKEQFRLDRLLKRKAEEGVKIFVILYKEVSNRTTPTDSNYTKQTLVNLHPNIMVQRSPSHFATGTFYWAHHEKLCVIDEAIAFMGGLDACFGRWDTAQHVLIDDGEPHGGPGHEQIWIGKDYSNARVLDFHTLNKPEQDMYDRTKVPRMPWHDIAMQIVGQPARDLCRHFVQRWNYLLRVKNHSRKMPFLLPPPDFKPSELTEQGLTGTCELQICRSAGQWSLGTQNRIEHSIQNAYLKAIQLSEHFVYIENQFFITSTTVNDVAVENKIGDALVNRIIRAHHDKVKWRAIILIPLLPGFTFPIDHGEASAVRLIMECQNRTISRGPNSIFARLRKEGIDPDDYITFFSLRGWGKLADDVLTTEQVYIHAKCMVVDDRVVIIGSANINDRSQRGDRDSELAAVIRDTDMIDSRMAGKPFKVGRFAHTLRIRLMREHLGVDVDAMYQEDLMANQPKAREDEIKKWDPDHEQKFREDGVSRVKQSSALANIEVMSRDTVGQIAYGAEEIGMHKLGRIGQKLGATSTAEGADNNALLEERQMYSRDGKKEPGFADAAVPTLEEKTVMEHRPKQTDNKREQPLKDALKSPAARATEPNEATTPDGEKFGAPADASSTAYSDDQPPHARSGDKDFTSDEKEAVHARSLLRKHLSVSVGTKPWTVPTPAPEIDPHGFQDPVCDEFFKDVWVAAAVHNTEIYRKVFHCTPDDLVTTWKQYKEFAQHQERLSKPPKDSQNQQEAVGTVPGEGAGVTETPGSHGQHHAGEGLEPGKRLDNLDVHTEAEDPTDQPPSPRSSPSTRRNGKDTVPPGKSTNPVPTQNGADPRTRRPAHPDEPLEQWERDEMEELLQDIRGHLVVFPTRFLEGEDVANNFLFNTDRLLPLPIYD</sequence>
<comment type="catalytic activity">
    <reaction evidence="1">
        <text>a 1,2-diacyl-sn-glycero-3-phosphocholine + H2O = a 1,2-diacyl-sn-glycero-3-phosphate + choline + H(+)</text>
        <dbReference type="Rhea" id="RHEA:14445"/>
        <dbReference type="ChEBI" id="CHEBI:15354"/>
        <dbReference type="ChEBI" id="CHEBI:15377"/>
        <dbReference type="ChEBI" id="CHEBI:15378"/>
        <dbReference type="ChEBI" id="CHEBI:57643"/>
        <dbReference type="ChEBI" id="CHEBI:58608"/>
        <dbReference type="EC" id="3.1.4.4"/>
    </reaction>
</comment>
<feature type="compositionally biased region" description="Polar residues" evidence="11">
    <location>
        <begin position="238"/>
        <end position="256"/>
    </location>
</feature>
<feature type="compositionally biased region" description="Basic and acidic residues" evidence="11">
    <location>
        <begin position="1562"/>
        <end position="1582"/>
    </location>
</feature>
<evidence type="ECO:0000256" key="4">
    <source>
        <dbReference type="ARBA" id="ARBA00022737"/>
    </source>
</evidence>
<gene>
    <name evidence="14" type="ORF">RHS04_02416</name>
</gene>
<feature type="compositionally biased region" description="Polar residues" evidence="11">
    <location>
        <begin position="1610"/>
        <end position="1620"/>
    </location>
</feature>
<evidence type="ECO:0000256" key="6">
    <source>
        <dbReference type="ARBA" id="ARBA00022963"/>
    </source>
</evidence>
<dbReference type="Gene3D" id="3.30.1520.10">
    <property type="entry name" value="Phox-like domain"/>
    <property type="match status" value="1"/>
</dbReference>
<comment type="similarity">
    <text evidence="2">Belongs to the phospholipase D family.</text>
</comment>